<name>A0AAW2L5G9_9LAMI</name>
<protein>
    <submittedName>
        <fullName evidence="1">Uncharacterized protein</fullName>
    </submittedName>
</protein>
<reference evidence="1" key="2">
    <citation type="journal article" date="2024" name="Plant">
        <title>Genomic evolution and insights into agronomic trait innovations of Sesamum species.</title>
        <authorList>
            <person name="Miao H."/>
            <person name="Wang L."/>
            <person name="Qu L."/>
            <person name="Liu H."/>
            <person name="Sun Y."/>
            <person name="Le M."/>
            <person name="Wang Q."/>
            <person name="Wei S."/>
            <person name="Zheng Y."/>
            <person name="Lin W."/>
            <person name="Duan Y."/>
            <person name="Cao H."/>
            <person name="Xiong S."/>
            <person name="Wang X."/>
            <person name="Wei L."/>
            <person name="Li C."/>
            <person name="Ma Q."/>
            <person name="Ju M."/>
            <person name="Zhao R."/>
            <person name="Li G."/>
            <person name="Mu C."/>
            <person name="Tian Q."/>
            <person name="Mei H."/>
            <person name="Zhang T."/>
            <person name="Gao T."/>
            <person name="Zhang H."/>
        </authorList>
    </citation>
    <scope>NUCLEOTIDE SEQUENCE</scope>
    <source>
        <strain evidence="1">G01</strain>
    </source>
</reference>
<reference evidence="1" key="1">
    <citation type="submission" date="2020-06" db="EMBL/GenBank/DDBJ databases">
        <authorList>
            <person name="Li T."/>
            <person name="Hu X."/>
            <person name="Zhang T."/>
            <person name="Song X."/>
            <person name="Zhang H."/>
            <person name="Dai N."/>
            <person name="Sheng W."/>
            <person name="Hou X."/>
            <person name="Wei L."/>
        </authorList>
    </citation>
    <scope>NUCLEOTIDE SEQUENCE</scope>
    <source>
        <strain evidence="1">G01</strain>
        <tissue evidence="1">Leaf</tissue>
    </source>
</reference>
<dbReference type="AlphaFoldDB" id="A0AAW2L5G9"/>
<organism evidence="1">
    <name type="scientific">Sesamum angustifolium</name>
    <dbReference type="NCBI Taxonomy" id="2727405"/>
    <lineage>
        <taxon>Eukaryota</taxon>
        <taxon>Viridiplantae</taxon>
        <taxon>Streptophyta</taxon>
        <taxon>Embryophyta</taxon>
        <taxon>Tracheophyta</taxon>
        <taxon>Spermatophyta</taxon>
        <taxon>Magnoliopsida</taxon>
        <taxon>eudicotyledons</taxon>
        <taxon>Gunneridae</taxon>
        <taxon>Pentapetalae</taxon>
        <taxon>asterids</taxon>
        <taxon>lamiids</taxon>
        <taxon>Lamiales</taxon>
        <taxon>Pedaliaceae</taxon>
        <taxon>Sesamum</taxon>
    </lineage>
</organism>
<dbReference type="PANTHER" id="PTHR46732">
    <property type="entry name" value="ATP-DEPENDENT PROTEASE LA (LON) DOMAIN PROTEIN"/>
    <property type="match status" value="1"/>
</dbReference>
<comment type="caution">
    <text evidence="1">The sequence shown here is derived from an EMBL/GenBank/DDBJ whole genome shotgun (WGS) entry which is preliminary data.</text>
</comment>
<proteinExistence type="predicted"/>
<dbReference type="EMBL" id="JACGWK010000015">
    <property type="protein sequence ID" value="KAL0314118.1"/>
    <property type="molecule type" value="Genomic_DNA"/>
</dbReference>
<dbReference type="PANTHER" id="PTHR46732:SF5">
    <property type="entry name" value="ATP-DEPENDENT PROTEASE LA (LON) DOMAIN PROTEIN"/>
    <property type="match status" value="1"/>
</dbReference>
<sequence>MTEAVQPYLTGEVTPLQDNVLHSTTEISSKVLGLKEALHSLNSLEIKLKAPGEALLQTQTKNSLFWAEKQQSLDCDTDFVPPVAERISFAALQPVSGATKSELLKLQREKLTAMDVTDTLVRLEKATELARDNTAILAAKLAIQSLDMR</sequence>
<gene>
    <name evidence="1" type="ORF">Sangu_2256200</name>
</gene>
<evidence type="ECO:0000313" key="1">
    <source>
        <dbReference type="EMBL" id="KAL0314118.1"/>
    </source>
</evidence>
<accession>A0AAW2L5G9</accession>